<accession>X1A3C4</accession>
<proteinExistence type="predicted"/>
<evidence type="ECO:0000313" key="1">
    <source>
        <dbReference type="EMBL" id="GAG76264.1"/>
    </source>
</evidence>
<sequence>NSGALTDTIANDDYVDLESAPDSFPTGGDVFWGWVNYIAPPAAGWTGTISGVMDPSHIMGVDVANIAEVKGVASA</sequence>
<comment type="caution">
    <text evidence="1">The sequence shown here is derived from an EMBL/GenBank/DDBJ whole genome shotgun (WGS) entry which is preliminary data.</text>
</comment>
<dbReference type="EMBL" id="BART01014678">
    <property type="protein sequence ID" value="GAG76264.1"/>
    <property type="molecule type" value="Genomic_DNA"/>
</dbReference>
<gene>
    <name evidence="1" type="ORF">S01H4_29076</name>
</gene>
<dbReference type="AlphaFoldDB" id="X1A3C4"/>
<name>X1A3C4_9ZZZZ</name>
<feature type="non-terminal residue" evidence="1">
    <location>
        <position position="1"/>
    </location>
</feature>
<organism evidence="1">
    <name type="scientific">marine sediment metagenome</name>
    <dbReference type="NCBI Taxonomy" id="412755"/>
    <lineage>
        <taxon>unclassified sequences</taxon>
        <taxon>metagenomes</taxon>
        <taxon>ecological metagenomes</taxon>
    </lineage>
</organism>
<protein>
    <submittedName>
        <fullName evidence="1">Uncharacterized protein</fullName>
    </submittedName>
</protein>
<reference evidence="1" key="1">
    <citation type="journal article" date="2014" name="Front. Microbiol.">
        <title>High frequency of phylogenetically diverse reductive dehalogenase-homologous genes in deep subseafloor sedimentary metagenomes.</title>
        <authorList>
            <person name="Kawai M."/>
            <person name="Futagami T."/>
            <person name="Toyoda A."/>
            <person name="Takaki Y."/>
            <person name="Nishi S."/>
            <person name="Hori S."/>
            <person name="Arai W."/>
            <person name="Tsubouchi T."/>
            <person name="Morono Y."/>
            <person name="Uchiyama I."/>
            <person name="Ito T."/>
            <person name="Fujiyama A."/>
            <person name="Inagaki F."/>
            <person name="Takami H."/>
        </authorList>
    </citation>
    <scope>NUCLEOTIDE SEQUENCE</scope>
    <source>
        <strain evidence="1">Expedition CK06-06</strain>
    </source>
</reference>